<dbReference type="Pfam" id="PF05699">
    <property type="entry name" value="Dimer_Tnp_hAT"/>
    <property type="match status" value="1"/>
</dbReference>
<dbReference type="InterPro" id="IPR025398">
    <property type="entry name" value="DUF4371"/>
</dbReference>
<proteinExistence type="predicted"/>
<protein>
    <recommendedName>
        <fullName evidence="5">Zinc finger MYM-type protein 1-like</fullName>
    </recommendedName>
</protein>
<dbReference type="EMBL" id="JAMQYH010000004">
    <property type="protein sequence ID" value="KAJ1688887.1"/>
    <property type="molecule type" value="Genomic_DNA"/>
</dbReference>
<dbReference type="InterPro" id="IPR055298">
    <property type="entry name" value="AtLOH3-like"/>
</dbReference>
<keyword evidence="4" id="KW-1185">Reference proteome</keyword>
<evidence type="ECO:0000259" key="1">
    <source>
        <dbReference type="Pfam" id="PF05699"/>
    </source>
</evidence>
<dbReference type="Proteomes" id="UP001151287">
    <property type="component" value="Unassembled WGS sequence"/>
</dbReference>
<evidence type="ECO:0000313" key="4">
    <source>
        <dbReference type="Proteomes" id="UP001151287"/>
    </source>
</evidence>
<dbReference type="PANTHER" id="PTHR11697">
    <property type="entry name" value="GENERAL TRANSCRIPTION FACTOR 2-RELATED ZINC FINGER PROTEIN"/>
    <property type="match status" value="1"/>
</dbReference>
<gene>
    <name evidence="3" type="ORF">LUZ63_013042</name>
</gene>
<dbReference type="AlphaFoldDB" id="A0A9Q0HJU5"/>
<dbReference type="InterPro" id="IPR012337">
    <property type="entry name" value="RNaseH-like_sf"/>
</dbReference>
<feature type="domain" description="HAT C-terminal dimerisation" evidence="1">
    <location>
        <begin position="419"/>
        <end position="478"/>
    </location>
</feature>
<evidence type="ECO:0000313" key="3">
    <source>
        <dbReference type="EMBL" id="KAJ1688887.1"/>
    </source>
</evidence>
<accession>A0A9Q0HJU5</accession>
<name>A0A9Q0HJU5_9POAL</name>
<sequence>MAFRGHDESEDSENRGNFLELLRFLADHNVLIDGVVLQNAPGNCKLVAPPIQKEIIHAAAVETTNKIMEELGDELFSVLVDESRDISCKQQMAVLLRYVSKKGSIVERFIAVVHVKETTSISLKESLEELFCKYKLSFSRLRGQGYDGASNMRGEFNGLKALILNENSSAYYVHCFAHQLQLVLVAVAKKHKRIATLFEDISNAQNTVGASCKRRDQLRESRAAEVQKALGNDDFLTGTGLNQEIGLARSGDTRWSSHYKSLTNLIILFGSVMAVLDDIMENADDDCQHKIDVLNMAHKKVTKRSERGSDGMTNQHYYRVELFYSVIDLILRELNDRFTEANTELLRCMSCLHPRSNFCAFDKVKLIDLARFYPNDFSMSELSFLETQLDCYIEDLRTDQDFQQLDGMSDLSQKLVEKRKDIVYPLVYKLIKLALLLPVATASVERAFSAMKLIKTRLRSRMGDDFLNDNLVTYIERDVFKKVPREAIMQRFQTMKSRKGLLLALEN</sequence>
<evidence type="ECO:0000259" key="2">
    <source>
        <dbReference type="Pfam" id="PF14291"/>
    </source>
</evidence>
<dbReference type="GO" id="GO:0046983">
    <property type="term" value="F:protein dimerization activity"/>
    <property type="evidence" value="ECO:0007669"/>
    <property type="project" value="InterPro"/>
</dbReference>
<dbReference type="PANTHER" id="PTHR11697:SF230">
    <property type="entry name" value="ZINC FINGER, MYM DOMAIN CONTAINING 1"/>
    <property type="match status" value="1"/>
</dbReference>
<reference evidence="3" key="1">
    <citation type="journal article" date="2022" name="Cell">
        <title>Repeat-based holocentromeres influence genome architecture and karyotype evolution.</title>
        <authorList>
            <person name="Hofstatter P.G."/>
            <person name="Thangavel G."/>
            <person name="Lux T."/>
            <person name="Neumann P."/>
            <person name="Vondrak T."/>
            <person name="Novak P."/>
            <person name="Zhang M."/>
            <person name="Costa L."/>
            <person name="Castellani M."/>
            <person name="Scott A."/>
            <person name="Toegelov H."/>
            <person name="Fuchs J."/>
            <person name="Mata-Sucre Y."/>
            <person name="Dias Y."/>
            <person name="Vanzela A.L.L."/>
            <person name="Huettel B."/>
            <person name="Almeida C.C.S."/>
            <person name="Simkova H."/>
            <person name="Souza G."/>
            <person name="Pedrosa-Harand A."/>
            <person name="Macas J."/>
            <person name="Mayer K.F.X."/>
            <person name="Houben A."/>
            <person name="Marques A."/>
        </authorList>
    </citation>
    <scope>NUCLEOTIDE SEQUENCE</scope>
    <source>
        <strain evidence="3">RhyBre1mFocal</strain>
    </source>
</reference>
<organism evidence="3 4">
    <name type="scientific">Rhynchospora breviuscula</name>
    <dbReference type="NCBI Taxonomy" id="2022672"/>
    <lineage>
        <taxon>Eukaryota</taxon>
        <taxon>Viridiplantae</taxon>
        <taxon>Streptophyta</taxon>
        <taxon>Embryophyta</taxon>
        <taxon>Tracheophyta</taxon>
        <taxon>Spermatophyta</taxon>
        <taxon>Magnoliopsida</taxon>
        <taxon>Liliopsida</taxon>
        <taxon>Poales</taxon>
        <taxon>Cyperaceae</taxon>
        <taxon>Cyperoideae</taxon>
        <taxon>Rhynchosporeae</taxon>
        <taxon>Rhynchospora</taxon>
    </lineage>
</organism>
<evidence type="ECO:0008006" key="5">
    <source>
        <dbReference type="Google" id="ProtNLM"/>
    </source>
</evidence>
<dbReference type="SUPFAM" id="SSF53098">
    <property type="entry name" value="Ribonuclease H-like"/>
    <property type="match status" value="1"/>
</dbReference>
<dbReference type="OrthoDB" id="1729623at2759"/>
<feature type="domain" description="DUF4371" evidence="2">
    <location>
        <begin position="2"/>
        <end position="158"/>
    </location>
</feature>
<comment type="caution">
    <text evidence="3">The sequence shown here is derived from an EMBL/GenBank/DDBJ whole genome shotgun (WGS) entry which is preliminary data.</text>
</comment>
<dbReference type="InterPro" id="IPR008906">
    <property type="entry name" value="HATC_C_dom"/>
</dbReference>
<dbReference type="Pfam" id="PF14291">
    <property type="entry name" value="DUF4371"/>
    <property type="match status" value="1"/>
</dbReference>